<feature type="domain" description="GGDEF" evidence="3">
    <location>
        <begin position="378"/>
        <end position="523"/>
    </location>
</feature>
<dbReference type="PROSITE" id="PS50887">
    <property type="entry name" value="GGDEF"/>
    <property type="match status" value="1"/>
</dbReference>
<keyword evidence="1" id="KW-0812">Transmembrane</keyword>
<dbReference type="EMBL" id="JAFEUM010000001">
    <property type="protein sequence ID" value="MBM7035463.1"/>
    <property type="molecule type" value="Genomic_DNA"/>
</dbReference>
<dbReference type="InterPro" id="IPR043128">
    <property type="entry name" value="Rev_trsase/Diguanyl_cyclase"/>
</dbReference>
<dbReference type="InterPro" id="IPR035919">
    <property type="entry name" value="EAL_sf"/>
</dbReference>
<evidence type="ECO:0000313" key="4">
    <source>
        <dbReference type="EMBL" id="MBM7035463.1"/>
    </source>
</evidence>
<evidence type="ECO:0000259" key="3">
    <source>
        <dbReference type="PROSITE" id="PS50887"/>
    </source>
</evidence>
<dbReference type="SMART" id="SM00052">
    <property type="entry name" value="EAL"/>
    <property type="match status" value="1"/>
</dbReference>
<comment type="caution">
    <text evidence="4">The sequence shown here is derived from an EMBL/GenBank/DDBJ whole genome shotgun (WGS) entry which is preliminary data.</text>
</comment>
<dbReference type="NCBIfam" id="TIGR00254">
    <property type="entry name" value="GGDEF"/>
    <property type="match status" value="1"/>
</dbReference>
<dbReference type="CDD" id="cd01948">
    <property type="entry name" value="EAL"/>
    <property type="match status" value="1"/>
</dbReference>
<keyword evidence="5" id="KW-1185">Reference proteome</keyword>
<dbReference type="CDD" id="cd01949">
    <property type="entry name" value="GGDEF"/>
    <property type="match status" value="1"/>
</dbReference>
<dbReference type="RefSeq" id="WP_205157062.1">
    <property type="nucleotide sequence ID" value="NZ_JAFEUM010000001.1"/>
</dbReference>
<name>A0ABS2HD04_9VIBR</name>
<keyword evidence="1" id="KW-0472">Membrane</keyword>
<dbReference type="PROSITE" id="PS50883">
    <property type="entry name" value="EAL"/>
    <property type="match status" value="1"/>
</dbReference>
<evidence type="ECO:0000313" key="5">
    <source>
        <dbReference type="Proteomes" id="UP000809621"/>
    </source>
</evidence>
<dbReference type="InterPro" id="IPR029787">
    <property type="entry name" value="Nucleotide_cyclase"/>
</dbReference>
<dbReference type="InterPro" id="IPR000160">
    <property type="entry name" value="GGDEF_dom"/>
</dbReference>
<keyword evidence="1" id="KW-1133">Transmembrane helix</keyword>
<dbReference type="PANTHER" id="PTHR44757">
    <property type="entry name" value="DIGUANYLATE CYCLASE DGCP"/>
    <property type="match status" value="1"/>
</dbReference>
<gene>
    <name evidence="4" type="ORF">JQC93_03505</name>
</gene>
<organism evidence="4 5">
    <name type="scientific">Vibrio ulleungensis</name>
    <dbReference type="NCBI Taxonomy" id="2807619"/>
    <lineage>
        <taxon>Bacteria</taxon>
        <taxon>Pseudomonadati</taxon>
        <taxon>Pseudomonadota</taxon>
        <taxon>Gammaproteobacteria</taxon>
        <taxon>Vibrionales</taxon>
        <taxon>Vibrionaceae</taxon>
        <taxon>Vibrio</taxon>
    </lineage>
</organism>
<dbReference type="Pfam" id="PF00990">
    <property type="entry name" value="GGDEF"/>
    <property type="match status" value="1"/>
</dbReference>
<dbReference type="SMART" id="SM00267">
    <property type="entry name" value="GGDEF"/>
    <property type="match status" value="1"/>
</dbReference>
<protein>
    <submittedName>
        <fullName evidence="4">EAL domain-containing protein</fullName>
    </submittedName>
</protein>
<dbReference type="InterPro" id="IPR052155">
    <property type="entry name" value="Biofilm_reg_signaling"/>
</dbReference>
<dbReference type="InterPro" id="IPR001633">
    <property type="entry name" value="EAL_dom"/>
</dbReference>
<feature type="domain" description="EAL" evidence="2">
    <location>
        <begin position="532"/>
        <end position="785"/>
    </location>
</feature>
<dbReference type="PANTHER" id="PTHR44757:SF2">
    <property type="entry name" value="BIOFILM ARCHITECTURE MAINTENANCE PROTEIN MBAA"/>
    <property type="match status" value="1"/>
</dbReference>
<accession>A0ABS2HD04</accession>
<dbReference type="Pfam" id="PF00563">
    <property type="entry name" value="EAL"/>
    <property type="match status" value="1"/>
</dbReference>
<dbReference type="SUPFAM" id="SSF55073">
    <property type="entry name" value="Nucleotide cyclase"/>
    <property type="match status" value="1"/>
</dbReference>
<evidence type="ECO:0000259" key="2">
    <source>
        <dbReference type="PROSITE" id="PS50883"/>
    </source>
</evidence>
<dbReference type="Gene3D" id="3.20.20.450">
    <property type="entry name" value="EAL domain"/>
    <property type="match status" value="1"/>
</dbReference>
<dbReference type="Gene3D" id="3.30.70.270">
    <property type="match status" value="1"/>
</dbReference>
<sequence>MTLIQRLRLILLPIILLTFSITGALVYKTVFDRHVDSEYQRVSTFLDFFYKEYQLELTSAQSALDLVLSSNELIDFLNQAENSYTAHMLHVMLNNQLRLVQQRLPGVRSIQIADYMNNIVISAGDEDPFKDPSWPNFPKKILDRHVGSGGSYTLPIEQHILYSEQGGELSLGVIRRFSSELILQDKISKNSSTYKAIYDAKAVSYQHLVEALSQDFKHGFALTIKPNFQGSDTVVHTFGAFEVGDDLFVRKVNDWFTIELTIDENNMITALSTLRWQLLVVILSLTISCYIAIWFGIRRQVITPIRQLVNSLQTTHNVPQIEKLSGNSEVARLNNAYVDLVDRVQYISNSDRLTELGNRQSFDLCLEEEITRANAGQTVVAVLHIDLDNFKKVNDHFGHQLGDELLTDFSTRLLEFLDSKDAIVTVSQRRKVDYIARLAGDEFGVIFNNVADSDSAETIALEINQYFSSGFNLQGKLLDVQVSIGVAIYPEVAKSQAELVLYSDEAKHQAKHRGKNQVQVFTKEIADNLELRKFIESVLVKSYHGDKFELAFQPLFNSKTMEIVCYEVLLRCPMLAVHGIGPDKFIPIAEATGLIRLIDLWVIENAFKAHNRLVEQGYKGKAAINISALELNNPNFPQELERLLTQYQINPHTIELEITETSLIDSGEKTERILWSIKRTGVNLALDDFGTGFTGLSQLAKYPIDTLKIDRSFVSNLTTDNDNQQTMFNVIVQLATIYGLDTVAEGVETEQECEATRAKCTYLQGYYLSKPVGFDELVEKIEDSVAETT</sequence>
<proteinExistence type="predicted"/>
<feature type="transmembrane region" description="Helical" evidence="1">
    <location>
        <begin position="276"/>
        <end position="297"/>
    </location>
</feature>
<evidence type="ECO:0000256" key="1">
    <source>
        <dbReference type="SAM" id="Phobius"/>
    </source>
</evidence>
<reference evidence="4 5" key="1">
    <citation type="submission" date="2021-02" db="EMBL/GenBank/DDBJ databases">
        <authorList>
            <person name="Park J.-S."/>
        </authorList>
    </citation>
    <scope>NUCLEOTIDE SEQUENCE [LARGE SCALE GENOMIC DNA]</scope>
    <source>
        <strain evidence="4 5">188UL20-2</strain>
    </source>
</reference>
<dbReference type="Proteomes" id="UP000809621">
    <property type="component" value="Unassembled WGS sequence"/>
</dbReference>
<dbReference type="SUPFAM" id="SSF141868">
    <property type="entry name" value="EAL domain-like"/>
    <property type="match status" value="1"/>
</dbReference>